<dbReference type="EMBL" id="JAFCMP010000545">
    <property type="protein sequence ID" value="KAG5175842.1"/>
    <property type="molecule type" value="Genomic_DNA"/>
</dbReference>
<keyword evidence="6" id="KW-1003">Cell membrane</keyword>
<dbReference type="FunFam" id="1.20.1280.290:FF:000004">
    <property type="entry name" value="Sugar transporter SWEET"/>
    <property type="match status" value="1"/>
</dbReference>
<keyword evidence="10 14" id="KW-1133">Transmembrane helix</keyword>
<feature type="transmembrane region" description="Helical" evidence="14">
    <location>
        <begin position="136"/>
        <end position="156"/>
    </location>
</feature>
<evidence type="ECO:0000256" key="7">
    <source>
        <dbReference type="ARBA" id="ARBA00022597"/>
    </source>
</evidence>
<evidence type="ECO:0000256" key="13">
    <source>
        <dbReference type="SAM" id="MobiDB-lite"/>
    </source>
</evidence>
<name>A0A836C8A8_9STRA</name>
<sequence>MGDSNDVVNNVVVPLIGLCTAHILFLSPMRELLKVDKSQALGDLNVFPLAMISVNCFAWTGYAIVKSNLWIFLTNFPSVMIGLFYMTIMTKCADLGAARLNMIRIITCAGLAFDGLGLLLMIALTGEQQQAARENIMGTICIIVLVIFYVAPLSTLAQVLKTKDSSAFFLPLALTTAINGAIWTAFGVYNHDAFVYGPNALGAVNGTVQVICCLVFPRKPAKQPLAMQLAPNSPSKLKFHHKDDEFAIGTKFDDDAYSVATASPTGSMDASPLPLTPHQLGTRARSWRKESAEQQGALV</sequence>
<evidence type="ECO:0000256" key="6">
    <source>
        <dbReference type="ARBA" id="ARBA00022475"/>
    </source>
</evidence>
<evidence type="ECO:0000256" key="11">
    <source>
        <dbReference type="ARBA" id="ARBA00023034"/>
    </source>
</evidence>
<feature type="transmembrane region" description="Helical" evidence="14">
    <location>
        <begin position="70"/>
        <end position="90"/>
    </location>
</feature>
<dbReference type="GO" id="GO:0000139">
    <property type="term" value="C:Golgi membrane"/>
    <property type="evidence" value="ECO:0007669"/>
    <property type="project" value="UniProtKB-SubCell"/>
</dbReference>
<organism evidence="15 16">
    <name type="scientific">Tribonema minus</name>
    <dbReference type="NCBI Taxonomy" id="303371"/>
    <lineage>
        <taxon>Eukaryota</taxon>
        <taxon>Sar</taxon>
        <taxon>Stramenopiles</taxon>
        <taxon>Ochrophyta</taxon>
        <taxon>PX clade</taxon>
        <taxon>Xanthophyceae</taxon>
        <taxon>Tribonematales</taxon>
        <taxon>Tribonemataceae</taxon>
        <taxon>Tribonema</taxon>
    </lineage>
</organism>
<feature type="transmembrane region" description="Helical" evidence="14">
    <location>
        <begin position="12"/>
        <end position="33"/>
    </location>
</feature>
<evidence type="ECO:0000313" key="16">
    <source>
        <dbReference type="Proteomes" id="UP000664859"/>
    </source>
</evidence>
<evidence type="ECO:0000256" key="4">
    <source>
        <dbReference type="ARBA" id="ARBA00021741"/>
    </source>
</evidence>
<keyword evidence="16" id="KW-1185">Reference proteome</keyword>
<comment type="caution">
    <text evidence="15">The sequence shown here is derived from an EMBL/GenBank/DDBJ whole genome shotgun (WGS) entry which is preliminary data.</text>
</comment>
<accession>A0A836C8A8</accession>
<evidence type="ECO:0000256" key="10">
    <source>
        <dbReference type="ARBA" id="ARBA00022989"/>
    </source>
</evidence>
<keyword evidence="5" id="KW-0813">Transport</keyword>
<evidence type="ECO:0000256" key="1">
    <source>
        <dbReference type="ARBA" id="ARBA00004651"/>
    </source>
</evidence>
<dbReference type="PANTHER" id="PTHR10791:SF224">
    <property type="entry name" value="SUGAR TRANSPORTER SWEET"/>
    <property type="match status" value="1"/>
</dbReference>
<dbReference type="InterPro" id="IPR004316">
    <property type="entry name" value="SWEET_rpt"/>
</dbReference>
<comment type="similarity">
    <text evidence="3">Belongs to the SWEET sugar transporter family.</text>
</comment>
<feature type="transmembrane region" description="Helical" evidence="14">
    <location>
        <begin position="45"/>
        <end position="64"/>
    </location>
</feature>
<evidence type="ECO:0000256" key="12">
    <source>
        <dbReference type="ARBA" id="ARBA00023136"/>
    </source>
</evidence>
<dbReference type="Pfam" id="PF03083">
    <property type="entry name" value="MtN3_slv"/>
    <property type="match status" value="2"/>
</dbReference>
<dbReference type="Gene3D" id="1.20.1280.290">
    <property type="match status" value="2"/>
</dbReference>
<evidence type="ECO:0000256" key="14">
    <source>
        <dbReference type="SAM" id="Phobius"/>
    </source>
</evidence>
<dbReference type="Proteomes" id="UP000664859">
    <property type="component" value="Unassembled WGS sequence"/>
</dbReference>
<keyword evidence="12 14" id="KW-0472">Membrane</keyword>
<evidence type="ECO:0000256" key="9">
    <source>
        <dbReference type="ARBA" id="ARBA00022737"/>
    </source>
</evidence>
<keyword evidence="9" id="KW-0677">Repeat</keyword>
<dbReference type="GO" id="GO:0051119">
    <property type="term" value="F:sugar transmembrane transporter activity"/>
    <property type="evidence" value="ECO:0007669"/>
    <property type="project" value="InterPro"/>
</dbReference>
<protein>
    <recommendedName>
        <fullName evidence="4">Sugar transporter SWEET1</fullName>
    </recommendedName>
</protein>
<evidence type="ECO:0000256" key="5">
    <source>
        <dbReference type="ARBA" id="ARBA00022448"/>
    </source>
</evidence>
<dbReference type="InterPro" id="IPR047664">
    <property type="entry name" value="SWEET"/>
</dbReference>
<evidence type="ECO:0000313" key="15">
    <source>
        <dbReference type="EMBL" id="KAG5175842.1"/>
    </source>
</evidence>
<feature type="transmembrane region" description="Helical" evidence="14">
    <location>
        <begin position="102"/>
        <end position="124"/>
    </location>
</feature>
<proteinExistence type="inferred from homology"/>
<feature type="region of interest" description="Disordered" evidence="13">
    <location>
        <begin position="263"/>
        <end position="299"/>
    </location>
</feature>
<dbReference type="OrthoDB" id="409725at2759"/>
<keyword evidence="11" id="KW-0333">Golgi apparatus</keyword>
<evidence type="ECO:0000256" key="2">
    <source>
        <dbReference type="ARBA" id="ARBA00004653"/>
    </source>
</evidence>
<dbReference type="GO" id="GO:0005886">
    <property type="term" value="C:plasma membrane"/>
    <property type="evidence" value="ECO:0007669"/>
    <property type="project" value="UniProtKB-SubCell"/>
</dbReference>
<dbReference type="AlphaFoldDB" id="A0A836C8A8"/>
<keyword evidence="8 14" id="KW-0812">Transmembrane</keyword>
<gene>
    <name evidence="15" type="ORF">JKP88DRAFT_283331</name>
</gene>
<keyword evidence="7" id="KW-0762">Sugar transport</keyword>
<evidence type="ECO:0000256" key="3">
    <source>
        <dbReference type="ARBA" id="ARBA00007809"/>
    </source>
</evidence>
<reference evidence="15" key="1">
    <citation type="submission" date="2021-02" db="EMBL/GenBank/DDBJ databases">
        <title>First Annotated Genome of the Yellow-green Alga Tribonema minus.</title>
        <authorList>
            <person name="Mahan K.M."/>
        </authorList>
    </citation>
    <scope>NUCLEOTIDE SEQUENCE</scope>
    <source>
        <strain evidence="15">UTEX B ZZ1240</strain>
    </source>
</reference>
<feature type="transmembrane region" description="Helical" evidence="14">
    <location>
        <begin position="168"/>
        <end position="189"/>
    </location>
</feature>
<dbReference type="PANTHER" id="PTHR10791">
    <property type="entry name" value="RAG1-ACTIVATING PROTEIN 1"/>
    <property type="match status" value="1"/>
</dbReference>
<evidence type="ECO:0000256" key="8">
    <source>
        <dbReference type="ARBA" id="ARBA00022692"/>
    </source>
</evidence>
<comment type="subcellular location">
    <subcellularLocation>
        <location evidence="1">Cell membrane</location>
        <topology evidence="1">Multi-pass membrane protein</topology>
    </subcellularLocation>
    <subcellularLocation>
        <location evidence="2">Golgi apparatus membrane</location>
        <topology evidence="2">Multi-pass membrane protein</topology>
    </subcellularLocation>
</comment>